<evidence type="ECO:0000313" key="2">
    <source>
        <dbReference type="EMBL" id="KAG9233181.1"/>
    </source>
</evidence>
<dbReference type="Proteomes" id="UP000824998">
    <property type="component" value="Unassembled WGS sequence"/>
</dbReference>
<keyword evidence="3" id="KW-1185">Reference proteome</keyword>
<proteinExistence type="predicted"/>
<evidence type="ECO:0000313" key="3">
    <source>
        <dbReference type="Proteomes" id="UP000824998"/>
    </source>
</evidence>
<dbReference type="AlphaFoldDB" id="A0A9P7YGH6"/>
<feature type="region of interest" description="Disordered" evidence="1">
    <location>
        <begin position="83"/>
        <end position="105"/>
    </location>
</feature>
<organism evidence="2 3">
    <name type="scientific">Amylocarpus encephaloides</name>
    <dbReference type="NCBI Taxonomy" id="45428"/>
    <lineage>
        <taxon>Eukaryota</taxon>
        <taxon>Fungi</taxon>
        <taxon>Dikarya</taxon>
        <taxon>Ascomycota</taxon>
        <taxon>Pezizomycotina</taxon>
        <taxon>Leotiomycetes</taxon>
        <taxon>Helotiales</taxon>
        <taxon>Helotiales incertae sedis</taxon>
        <taxon>Amylocarpus</taxon>
    </lineage>
</organism>
<feature type="compositionally biased region" description="Polar residues" evidence="1">
    <location>
        <begin position="92"/>
        <end position="105"/>
    </location>
</feature>
<sequence length="105" mass="12046">MAIRVTWRCTKPNLGLREAMARMAEEIAYEGEYSEVEILSTTKTTSGGKKVAPHFKVRLLGRSNGYDVAHSHLIKVEHRDGNRNPWRFQMTGRPSNYDYDTTSKE</sequence>
<gene>
    <name evidence="2" type="ORF">BJ875DRAFT_464884</name>
</gene>
<accession>A0A9P7YGH6</accession>
<dbReference type="EMBL" id="MU251512">
    <property type="protein sequence ID" value="KAG9233181.1"/>
    <property type="molecule type" value="Genomic_DNA"/>
</dbReference>
<protein>
    <submittedName>
        <fullName evidence="2">Uncharacterized protein</fullName>
    </submittedName>
</protein>
<reference evidence="2" key="1">
    <citation type="journal article" date="2021" name="IMA Fungus">
        <title>Genomic characterization of three marine fungi, including Emericellopsis atlantica sp. nov. with signatures of a generalist lifestyle and marine biomass degradation.</title>
        <authorList>
            <person name="Hagestad O.C."/>
            <person name="Hou L."/>
            <person name="Andersen J.H."/>
            <person name="Hansen E.H."/>
            <person name="Altermark B."/>
            <person name="Li C."/>
            <person name="Kuhnert E."/>
            <person name="Cox R.J."/>
            <person name="Crous P.W."/>
            <person name="Spatafora J.W."/>
            <person name="Lail K."/>
            <person name="Amirebrahimi M."/>
            <person name="Lipzen A."/>
            <person name="Pangilinan J."/>
            <person name="Andreopoulos W."/>
            <person name="Hayes R.D."/>
            <person name="Ng V."/>
            <person name="Grigoriev I.V."/>
            <person name="Jackson S.A."/>
            <person name="Sutton T.D.S."/>
            <person name="Dobson A.D.W."/>
            <person name="Rama T."/>
        </authorList>
    </citation>
    <scope>NUCLEOTIDE SEQUENCE</scope>
    <source>
        <strain evidence="2">TRa018bII</strain>
    </source>
</reference>
<evidence type="ECO:0000256" key="1">
    <source>
        <dbReference type="SAM" id="MobiDB-lite"/>
    </source>
</evidence>
<comment type="caution">
    <text evidence="2">The sequence shown here is derived from an EMBL/GenBank/DDBJ whole genome shotgun (WGS) entry which is preliminary data.</text>
</comment>
<name>A0A9P7YGH6_9HELO</name>